<keyword evidence="2" id="KW-1185">Reference proteome</keyword>
<reference evidence="1 2" key="1">
    <citation type="journal article" date="2015" name="Genome Announc.">
        <title>Expanding the biotechnology potential of lactobacilli through comparative genomics of 213 strains and associated genera.</title>
        <authorList>
            <person name="Sun Z."/>
            <person name="Harris H.M."/>
            <person name="McCann A."/>
            <person name="Guo C."/>
            <person name="Argimon S."/>
            <person name="Zhang W."/>
            <person name="Yang X."/>
            <person name="Jeffery I.B."/>
            <person name="Cooney J.C."/>
            <person name="Kagawa T.F."/>
            <person name="Liu W."/>
            <person name="Song Y."/>
            <person name="Salvetti E."/>
            <person name="Wrobel A."/>
            <person name="Rasinkangas P."/>
            <person name="Parkhill J."/>
            <person name="Rea M.C."/>
            <person name="O'Sullivan O."/>
            <person name="Ritari J."/>
            <person name="Douillard F.P."/>
            <person name="Paul Ross R."/>
            <person name="Yang R."/>
            <person name="Briner A.E."/>
            <person name="Felis G.E."/>
            <person name="de Vos W.M."/>
            <person name="Barrangou R."/>
            <person name="Klaenhammer T.R."/>
            <person name="Caufield P.W."/>
            <person name="Cui Y."/>
            <person name="Zhang H."/>
            <person name="O'Toole P.W."/>
        </authorList>
    </citation>
    <scope>NUCLEOTIDE SEQUENCE [LARGE SCALE GENOMIC DNA]</scope>
    <source>
        <strain evidence="1 2">DSM 22697</strain>
    </source>
</reference>
<evidence type="ECO:0000313" key="1">
    <source>
        <dbReference type="EMBL" id="KRN24178.1"/>
    </source>
</evidence>
<accession>A0A0R2F731</accession>
<dbReference type="STRING" id="1423730.FC75_GL001357"/>
<gene>
    <name evidence="1" type="ORF">FC75_GL001357</name>
</gene>
<comment type="caution">
    <text evidence="1">The sequence shown here is derived from an EMBL/GenBank/DDBJ whole genome shotgun (WGS) entry which is preliminary data.</text>
</comment>
<protein>
    <submittedName>
        <fullName evidence="1">Uncharacterized protein</fullName>
    </submittedName>
</protein>
<dbReference type="Pfam" id="PF08665">
    <property type="entry name" value="PglZ"/>
    <property type="match status" value="1"/>
</dbReference>
<evidence type="ECO:0000313" key="2">
    <source>
        <dbReference type="Proteomes" id="UP000050865"/>
    </source>
</evidence>
<dbReference type="Proteomes" id="UP000050865">
    <property type="component" value="Unassembled WGS sequence"/>
</dbReference>
<dbReference type="AlphaFoldDB" id="A0A0R2F731"/>
<dbReference type="PATRIC" id="fig|1423730.4.peg.1425"/>
<organism evidence="1 2">
    <name type="scientific">Lacticaseibacillus camelliae DSM 22697 = JCM 13995</name>
    <dbReference type="NCBI Taxonomy" id="1423730"/>
    <lineage>
        <taxon>Bacteria</taxon>
        <taxon>Bacillati</taxon>
        <taxon>Bacillota</taxon>
        <taxon>Bacilli</taxon>
        <taxon>Lactobacillales</taxon>
        <taxon>Lactobacillaceae</taxon>
        <taxon>Lacticaseibacillus</taxon>
    </lineage>
</organism>
<name>A0A0R2F731_9LACO</name>
<dbReference type="EMBL" id="AYZJ01000024">
    <property type="protein sequence ID" value="KRN24178.1"/>
    <property type="molecule type" value="Genomic_DNA"/>
</dbReference>
<proteinExistence type="predicted"/>
<sequence length="501" mass="57804">MPTCQIGGVIMFGKYIYEKTYASNTSRMLFIDEDGLDEQTHYTDEFEHRGFQILHYKDDLSFRIEWEDKFKSGQDKYLILAEPKVYIPYDVLKACGSYKFHISLMNLFPHLQIQCIREKADLNFDLLCMAYKSLYDDCRTYDKTKDFIDDVVYGKDNVREYVNQRIKDVSVLAEKTQNYKNWIKVAEAKSEIDVFCAAYEIDADAEFVQEPFLRFILESFGKLSGKITSDRETPVLVKGAMDYMYNHSDKFVIIVMDGMSEFDWTILSRSFGDIKYERSAAFAMIPTITSLSRQSLVSGKYPRQLFSPWSTSKEGKEFTDCAMSFGLRKEQVEYHRGYDADFGPTIRCGCVIINDIDDMVHGQQQGRSGMYRDVEYLSSMGKLATLVRNLLSKGFDVYISADHGNTPCIGQGKLMKLGVETETKSHRMLVLEKFADKEKMKKQYDMIEYPKYFLDKQYDYLICNIGKSFDAKGDKVMTHGGITVDEVIVPFIKIKAVDNNG</sequence>